<dbReference type="Proteomes" id="UP000820818">
    <property type="component" value="Linkage Group LG7"/>
</dbReference>
<evidence type="ECO:0000313" key="2">
    <source>
        <dbReference type="EMBL" id="KAI9556163.1"/>
    </source>
</evidence>
<dbReference type="AlphaFoldDB" id="A0AAD5L5M7"/>
<keyword evidence="3" id="KW-1185">Reference proteome</keyword>
<evidence type="ECO:0000256" key="1">
    <source>
        <dbReference type="SAM" id="MobiDB-lite"/>
    </source>
</evidence>
<name>A0AAD5L5M7_9CRUS</name>
<comment type="caution">
    <text evidence="2">The sequence shown here is derived from an EMBL/GenBank/DDBJ whole genome shotgun (WGS) entry which is preliminary data.</text>
</comment>
<dbReference type="EMBL" id="WJBH02000007">
    <property type="protein sequence ID" value="KAI9556163.1"/>
    <property type="molecule type" value="Genomic_DNA"/>
</dbReference>
<proteinExistence type="predicted"/>
<gene>
    <name evidence="2" type="ORF">GHT06_018737</name>
</gene>
<feature type="region of interest" description="Disordered" evidence="1">
    <location>
        <begin position="549"/>
        <end position="568"/>
    </location>
</feature>
<sequence>MQDYLTPRSAAFQTNNLKGMIDQHGLAAMLMLLLLSIVSVTGRPLPRTDDWQRSAGTNGLVPYDTLLPCVEAAACAGRVFGSHSEDVSEFGNVPPCVSYGWVRCIQHAGRDAIEHSAHGRLAPPTKHYYYGEEKNRPIVETYGPSSQVPEAARYAPIHNQRIEWHNWGLEPNEAARRRERPSVESLEIPAEKRATFNMGVFQFHQTSTPPPLVNNKQTFENVRGNQRHESPGLDGRERPVEFHHGQQRFEQSSQQLMKPAKFGQLKNDEQHGTMRSGQNQLTHAVSGYEFLDNNLAEPRPELEHLPRSFNNEREQKTRPLEHGPQTGHIADAIQRFVKVEAPKPVEVRPVQIDGQLREDSNRLFHVTQRVEPIQPGGMDSRQFTEQVPVQRKSNELPQGFDQVHQRLTEQPAAQQNQLVKRPDVERQSLLQATRRPLEFQSAAKPIVQQPMNAQQRPSAKPLHDVKETIVWGVTGAPRLEQTTARPSERLEQAAVKPSSLIGSPEFIEPAKSSLESLLIRLNSAKDTQQADEQLTALLRFFAMPANQQPASAEEKLTDSSDSAPPFTGKHESNVVPFIAFSEPLPLEPASNNALF</sequence>
<organism evidence="2 3">
    <name type="scientific">Daphnia sinensis</name>
    <dbReference type="NCBI Taxonomy" id="1820382"/>
    <lineage>
        <taxon>Eukaryota</taxon>
        <taxon>Metazoa</taxon>
        <taxon>Ecdysozoa</taxon>
        <taxon>Arthropoda</taxon>
        <taxon>Crustacea</taxon>
        <taxon>Branchiopoda</taxon>
        <taxon>Diplostraca</taxon>
        <taxon>Cladocera</taxon>
        <taxon>Anomopoda</taxon>
        <taxon>Daphniidae</taxon>
        <taxon>Daphnia</taxon>
        <taxon>Daphnia similis group</taxon>
    </lineage>
</organism>
<reference evidence="2 3" key="1">
    <citation type="submission" date="2022-05" db="EMBL/GenBank/DDBJ databases">
        <title>A multi-omics perspective on studying reproductive biology in Daphnia sinensis.</title>
        <authorList>
            <person name="Jia J."/>
        </authorList>
    </citation>
    <scope>NUCLEOTIDE SEQUENCE [LARGE SCALE GENOMIC DNA]</scope>
    <source>
        <strain evidence="2 3">WSL</strain>
    </source>
</reference>
<protein>
    <submittedName>
        <fullName evidence="2">Uncharacterized protein</fullName>
    </submittedName>
</protein>
<evidence type="ECO:0000313" key="3">
    <source>
        <dbReference type="Proteomes" id="UP000820818"/>
    </source>
</evidence>
<accession>A0AAD5L5M7</accession>